<keyword evidence="3" id="KW-1185">Reference proteome</keyword>
<gene>
    <name evidence="1" type="ORF">AVEN_36549_1</name>
    <name evidence="2" type="ORF">AVEN_58092_1</name>
</gene>
<accession>A0A4Y2TYS3</accession>
<dbReference type="AlphaFoldDB" id="A0A4Y2TYS3"/>
<protein>
    <submittedName>
        <fullName evidence="2">Uncharacterized protein</fullName>
    </submittedName>
</protein>
<evidence type="ECO:0000313" key="3">
    <source>
        <dbReference type="Proteomes" id="UP000499080"/>
    </source>
</evidence>
<dbReference type="EMBL" id="BGPR01031424">
    <property type="protein sequence ID" value="GBO04496.1"/>
    <property type="molecule type" value="Genomic_DNA"/>
</dbReference>
<name>A0A4Y2TYS3_ARAVE</name>
<sequence length="115" mass="12937">MAAQDCAYNCYDSDGFMDFNQDGTDRNLFTVGKARTIQSLKDYSSSNQLTAQSTVKTQNNTPQNVLNTRLKCSSLVTDDHMLHSLDQSKIATELVRGLQGGFIYFRETAELSRKR</sequence>
<dbReference type="Proteomes" id="UP000499080">
    <property type="component" value="Unassembled WGS sequence"/>
</dbReference>
<comment type="caution">
    <text evidence="2">The sequence shown here is derived from an EMBL/GenBank/DDBJ whole genome shotgun (WGS) entry which is preliminary data.</text>
</comment>
<proteinExistence type="predicted"/>
<reference evidence="2 3" key="1">
    <citation type="journal article" date="2019" name="Sci. Rep.">
        <title>Orb-weaving spider Araneus ventricosus genome elucidates the spidroin gene catalogue.</title>
        <authorList>
            <person name="Kono N."/>
            <person name="Nakamura H."/>
            <person name="Ohtoshi R."/>
            <person name="Moran D.A.P."/>
            <person name="Shinohara A."/>
            <person name="Yoshida Y."/>
            <person name="Fujiwara M."/>
            <person name="Mori M."/>
            <person name="Tomita M."/>
            <person name="Arakawa K."/>
        </authorList>
    </citation>
    <scope>NUCLEOTIDE SEQUENCE [LARGE SCALE GENOMIC DNA]</scope>
</reference>
<organism evidence="2 3">
    <name type="scientific">Araneus ventricosus</name>
    <name type="common">Orbweaver spider</name>
    <name type="synonym">Epeira ventricosa</name>
    <dbReference type="NCBI Taxonomy" id="182803"/>
    <lineage>
        <taxon>Eukaryota</taxon>
        <taxon>Metazoa</taxon>
        <taxon>Ecdysozoa</taxon>
        <taxon>Arthropoda</taxon>
        <taxon>Chelicerata</taxon>
        <taxon>Arachnida</taxon>
        <taxon>Araneae</taxon>
        <taxon>Araneomorphae</taxon>
        <taxon>Entelegynae</taxon>
        <taxon>Araneoidea</taxon>
        <taxon>Araneidae</taxon>
        <taxon>Araneus</taxon>
    </lineage>
</organism>
<evidence type="ECO:0000313" key="1">
    <source>
        <dbReference type="EMBL" id="GBO04496.1"/>
    </source>
</evidence>
<dbReference type="EMBL" id="BGPR01031425">
    <property type="protein sequence ID" value="GBO04497.1"/>
    <property type="molecule type" value="Genomic_DNA"/>
</dbReference>
<evidence type="ECO:0000313" key="2">
    <source>
        <dbReference type="EMBL" id="GBO04497.1"/>
    </source>
</evidence>